<dbReference type="EMBL" id="SLWS01000002">
    <property type="protein sequence ID" value="TCO62298.1"/>
    <property type="molecule type" value="Genomic_DNA"/>
</dbReference>
<evidence type="ECO:0000259" key="2">
    <source>
        <dbReference type="Pfam" id="PF01979"/>
    </source>
</evidence>
<dbReference type="SUPFAM" id="SSF51556">
    <property type="entry name" value="Metallo-dependent hydrolases"/>
    <property type="match status" value="1"/>
</dbReference>
<comment type="caution">
    <text evidence="3">The sequence shown here is derived from an EMBL/GenBank/DDBJ whole genome shotgun (WGS) entry which is preliminary data.</text>
</comment>
<reference evidence="3 4" key="1">
    <citation type="submission" date="2019-03" db="EMBL/GenBank/DDBJ databases">
        <title>Genomic Encyclopedia of Type Strains, Phase IV (KMG-IV): sequencing the most valuable type-strain genomes for metagenomic binning, comparative biology and taxonomic classification.</title>
        <authorList>
            <person name="Goeker M."/>
        </authorList>
    </citation>
    <scope>NUCLEOTIDE SEQUENCE [LARGE SCALE GENOMIC DNA]</scope>
    <source>
        <strain evidence="3 4">DSM 45934</strain>
    </source>
</reference>
<dbReference type="InterPro" id="IPR050287">
    <property type="entry name" value="MTA/SAH_deaminase"/>
</dbReference>
<dbReference type="AlphaFoldDB" id="A0A4R2JXZ3"/>
<dbReference type="InterPro" id="IPR032466">
    <property type="entry name" value="Metal_Hydrolase"/>
</dbReference>
<gene>
    <name evidence="3" type="ORF">EV192_102435</name>
</gene>
<dbReference type="InterPro" id="IPR006680">
    <property type="entry name" value="Amidohydro-rel"/>
</dbReference>
<protein>
    <submittedName>
        <fullName evidence="3">Cytosine/adenosine deaminase-related metal-dependent hydrolase</fullName>
    </submittedName>
</protein>
<organism evidence="3 4">
    <name type="scientific">Actinocrispum wychmicini</name>
    <dbReference type="NCBI Taxonomy" id="1213861"/>
    <lineage>
        <taxon>Bacteria</taxon>
        <taxon>Bacillati</taxon>
        <taxon>Actinomycetota</taxon>
        <taxon>Actinomycetes</taxon>
        <taxon>Pseudonocardiales</taxon>
        <taxon>Pseudonocardiaceae</taxon>
        <taxon>Actinocrispum</taxon>
    </lineage>
</organism>
<sequence length="432" mass="45530">MPHTLIRGGRILTLDARGSVFPQGDLLIDGGRIRAVGPELTAPEAAEVIDADGMLVLPGLIDTHRHTWQTAFRQFDSALSLSAYIDVALRGFGDRCRPEDVYAGTLWGALSALDGGVTTLLDWAHVMNSPEHADASVQALHDSGMRAVFGHGWPVGRQLDFTAPHPADLRRVREYLLPSDDGLVTLAMAAKGPDFSGIDVAAQDFAFARELGVPITSHIAAGRPGDHQQGIRLLDDAGLLGPDLTVVHANGASDDDLKRLAAHGVTLSFSPQIELTMPGLGAAAATHRLVNAGLRPSLSVDTETAASGSLFTQMQLALATARAATPDDEPALTANAVLRMATVDAAHTLHLEHRTGSLEVGKAADVILLRTNDLNLAPVSAPEESVVLAAHPGNVDTVLVNGRVVKRDGCLVGDVDRVRELVTAASAHLLQR</sequence>
<proteinExistence type="predicted"/>
<dbReference type="SUPFAM" id="SSF51338">
    <property type="entry name" value="Composite domain of metallo-dependent hydrolases"/>
    <property type="match status" value="1"/>
</dbReference>
<dbReference type="GO" id="GO:0016810">
    <property type="term" value="F:hydrolase activity, acting on carbon-nitrogen (but not peptide) bonds"/>
    <property type="evidence" value="ECO:0007669"/>
    <property type="project" value="InterPro"/>
</dbReference>
<evidence type="ECO:0000313" key="4">
    <source>
        <dbReference type="Proteomes" id="UP000295680"/>
    </source>
</evidence>
<evidence type="ECO:0000256" key="1">
    <source>
        <dbReference type="ARBA" id="ARBA00022801"/>
    </source>
</evidence>
<evidence type="ECO:0000313" key="3">
    <source>
        <dbReference type="EMBL" id="TCO62298.1"/>
    </source>
</evidence>
<dbReference type="PANTHER" id="PTHR43794:SF11">
    <property type="entry name" value="AMIDOHYDROLASE-RELATED DOMAIN-CONTAINING PROTEIN"/>
    <property type="match status" value="1"/>
</dbReference>
<dbReference type="Pfam" id="PF01979">
    <property type="entry name" value="Amidohydro_1"/>
    <property type="match status" value="1"/>
</dbReference>
<keyword evidence="4" id="KW-1185">Reference proteome</keyword>
<feature type="domain" description="Amidohydrolase-related" evidence="2">
    <location>
        <begin position="55"/>
        <end position="405"/>
    </location>
</feature>
<dbReference type="OrthoDB" id="3189065at2"/>
<accession>A0A4R2JXZ3</accession>
<dbReference type="Gene3D" id="2.30.40.10">
    <property type="entry name" value="Urease, subunit C, domain 1"/>
    <property type="match status" value="1"/>
</dbReference>
<dbReference type="Gene3D" id="3.20.20.140">
    <property type="entry name" value="Metal-dependent hydrolases"/>
    <property type="match status" value="1"/>
</dbReference>
<dbReference type="PANTHER" id="PTHR43794">
    <property type="entry name" value="AMINOHYDROLASE SSNA-RELATED"/>
    <property type="match status" value="1"/>
</dbReference>
<dbReference type="RefSeq" id="WP_132113956.1">
    <property type="nucleotide sequence ID" value="NZ_SLWS01000002.1"/>
</dbReference>
<keyword evidence="1 3" id="KW-0378">Hydrolase</keyword>
<dbReference type="NCBIfam" id="NF006056">
    <property type="entry name" value="PRK08204.1"/>
    <property type="match status" value="1"/>
</dbReference>
<dbReference type="InterPro" id="IPR011059">
    <property type="entry name" value="Metal-dep_hydrolase_composite"/>
</dbReference>
<name>A0A4R2JXZ3_9PSEU</name>
<dbReference type="Proteomes" id="UP000295680">
    <property type="component" value="Unassembled WGS sequence"/>
</dbReference>